<dbReference type="GO" id="GO:0003677">
    <property type="term" value="F:DNA binding"/>
    <property type="evidence" value="ECO:0007669"/>
    <property type="project" value="UniProtKB-KW"/>
</dbReference>
<keyword evidence="5 6" id="KW-0238">DNA-binding</keyword>
<dbReference type="NCBIfam" id="NF003270">
    <property type="entry name" value="PRK04247.1"/>
    <property type="match status" value="1"/>
</dbReference>
<dbReference type="HAMAP" id="MF_00722">
    <property type="entry name" value="NucS"/>
    <property type="match status" value="1"/>
</dbReference>
<evidence type="ECO:0000313" key="10">
    <source>
        <dbReference type="EMBL" id="SFL35361.1"/>
    </source>
</evidence>
<evidence type="ECO:0000256" key="5">
    <source>
        <dbReference type="ARBA" id="ARBA00023125"/>
    </source>
</evidence>
<keyword evidence="4 6" id="KW-0378">Hydrolase</keyword>
<evidence type="ECO:0000256" key="4">
    <source>
        <dbReference type="ARBA" id="ARBA00022801"/>
    </source>
</evidence>
<evidence type="ECO:0000256" key="2">
    <source>
        <dbReference type="ARBA" id="ARBA00022722"/>
    </source>
</evidence>
<reference evidence="11" key="2">
    <citation type="submission" date="2016-02" db="EMBL/GenBank/DDBJ databases">
        <title>The draft genome sequence of the rumen methanogen Methanobrevibacter olleyae YLM1.</title>
        <authorList>
            <consortium name="New Zealand Agricultural Greenhouse Gas Research Centre/Pastoral Greenhouse Gas Research Consortium"/>
            <person name="Kelly W.J."/>
            <person name="Li D."/>
            <person name="Lambie S.C."/>
            <person name="Attwood G.T."/>
            <person name="Altermann E."/>
            <person name="Leahy S.C."/>
        </authorList>
    </citation>
    <scope>NUCLEOTIDE SEQUENCE [LARGE SCALE GENOMIC DNA]</scope>
    <source>
        <strain evidence="11">YLM1</strain>
    </source>
</reference>
<dbReference type="PANTHER" id="PTHR38814:SF1">
    <property type="entry name" value="ENDONUCLEASE NUCS"/>
    <property type="match status" value="1"/>
</dbReference>
<protein>
    <recommendedName>
        <fullName evidence="6">Endonuclease NucS</fullName>
        <ecNumber evidence="6">3.1.-.-</ecNumber>
    </recommendedName>
</protein>
<dbReference type="AlphaFoldDB" id="A0A126QYD9"/>
<evidence type="ECO:0000259" key="7">
    <source>
        <dbReference type="Pfam" id="PF01939"/>
    </source>
</evidence>
<dbReference type="CDD" id="cd22341">
    <property type="entry name" value="NucS-like"/>
    <property type="match status" value="1"/>
</dbReference>
<dbReference type="PANTHER" id="PTHR38814">
    <property type="entry name" value="ENDONUCLEASE NUCS"/>
    <property type="match status" value="1"/>
</dbReference>
<dbReference type="OrthoDB" id="15177at2157"/>
<keyword evidence="2 6" id="KW-0540">Nuclease</keyword>
<dbReference type="InterPro" id="IPR011856">
    <property type="entry name" value="tRNA_endonuc-like_dom_sf"/>
</dbReference>
<dbReference type="GeneID" id="28488567"/>
<dbReference type="Gene3D" id="3.40.1350.10">
    <property type="match status" value="1"/>
</dbReference>
<reference evidence="10" key="4">
    <citation type="submission" date="2016-10" db="EMBL/GenBank/DDBJ databases">
        <authorList>
            <person name="de Groot N.N."/>
        </authorList>
    </citation>
    <scope>NUCLEOTIDE SEQUENCE [LARGE SCALE GENOMIC DNA]</scope>
    <source>
        <strain evidence="10">DSM 16632</strain>
    </source>
</reference>
<dbReference type="EMBL" id="CP014265">
    <property type="protein sequence ID" value="AMK14827.1"/>
    <property type="molecule type" value="Genomic_DNA"/>
</dbReference>
<dbReference type="GO" id="GO:0000014">
    <property type="term" value="F:single-stranded DNA endodeoxyribonuclease activity"/>
    <property type="evidence" value="ECO:0007669"/>
    <property type="project" value="UniProtKB-UniRule"/>
</dbReference>
<reference evidence="9 11" key="1">
    <citation type="journal article" date="2016" name="Genome Announc.">
        <title>Draft Genome Sequence of the Rumen Methanogen Methanobrevibacter olleyae YLM1.</title>
        <authorList>
            <person name="Kelly W.J."/>
            <person name="Li D."/>
            <person name="Lambie S.C."/>
            <person name="Cox F."/>
            <person name="Attwood G.T."/>
            <person name="Altermann E."/>
            <person name="Leahy S.C."/>
        </authorList>
    </citation>
    <scope>NUCLEOTIDE SEQUENCE [LARGE SCALE GENOMIC DNA]</scope>
    <source>
        <strain evidence="9 11">YLM1</strain>
    </source>
</reference>
<dbReference type="GO" id="GO:0005737">
    <property type="term" value="C:cytoplasm"/>
    <property type="evidence" value="ECO:0007669"/>
    <property type="project" value="UniProtKB-SubCell"/>
</dbReference>
<dbReference type="STRING" id="294671.YLM1_0267"/>
<comment type="function">
    <text evidence="6">Cleaves both 3' and 5' ssDNA extremities of branched DNA structures.</text>
</comment>
<evidence type="ECO:0000256" key="1">
    <source>
        <dbReference type="ARBA" id="ARBA00022490"/>
    </source>
</evidence>
<dbReference type="Proteomes" id="UP000066376">
    <property type="component" value="Chromosome"/>
</dbReference>
<dbReference type="EC" id="3.1.-.-" evidence="6"/>
<dbReference type="InterPro" id="IPR049173">
    <property type="entry name" value="NucS_N_sf"/>
</dbReference>
<dbReference type="Proteomes" id="UP000183442">
    <property type="component" value="Unassembled WGS sequence"/>
</dbReference>
<reference evidence="12" key="3">
    <citation type="submission" date="2016-10" db="EMBL/GenBank/DDBJ databases">
        <authorList>
            <person name="Varghese N."/>
        </authorList>
    </citation>
    <scope>NUCLEOTIDE SEQUENCE [LARGE SCALE GENOMIC DNA]</scope>
    <source>
        <strain evidence="12">DSM 16632</strain>
    </source>
</reference>
<dbReference type="InterPro" id="IPR002793">
    <property type="entry name" value="Endonuclease_NucS"/>
</dbReference>
<dbReference type="InterPro" id="IPR048301">
    <property type="entry name" value="NucS_C"/>
</dbReference>
<dbReference type="Gene3D" id="2.70.180.20">
    <property type="match status" value="1"/>
</dbReference>
<keyword evidence="1 6" id="KW-0963">Cytoplasm</keyword>
<dbReference type="Pfam" id="PF21003">
    <property type="entry name" value="NucS_N"/>
    <property type="match status" value="1"/>
</dbReference>
<evidence type="ECO:0000313" key="9">
    <source>
        <dbReference type="EMBL" id="AMK14827.1"/>
    </source>
</evidence>
<dbReference type="RefSeq" id="WP_067145569.1">
    <property type="nucleotide sequence ID" value="NZ_CP014265.1"/>
</dbReference>
<comment type="similarity">
    <text evidence="6">Belongs to the NucS endonuclease family.</text>
</comment>
<keyword evidence="3 6" id="KW-0255">Endonuclease</keyword>
<dbReference type="InterPro" id="IPR048302">
    <property type="entry name" value="NucS_N"/>
</dbReference>
<dbReference type="KEGG" id="mol:YLM1_0267"/>
<evidence type="ECO:0000259" key="8">
    <source>
        <dbReference type="Pfam" id="PF21003"/>
    </source>
</evidence>
<organism evidence="9 11">
    <name type="scientific">Methanobrevibacter olleyae</name>
    <dbReference type="NCBI Taxonomy" id="294671"/>
    <lineage>
        <taxon>Archaea</taxon>
        <taxon>Methanobacteriati</taxon>
        <taxon>Methanobacteriota</taxon>
        <taxon>Methanomada group</taxon>
        <taxon>Methanobacteria</taxon>
        <taxon>Methanobacteriales</taxon>
        <taxon>Methanobacteriaceae</taxon>
        <taxon>Methanobrevibacter</taxon>
    </lineage>
</organism>
<accession>A0A126QYD9</accession>
<proteinExistence type="inferred from homology"/>
<evidence type="ECO:0000313" key="12">
    <source>
        <dbReference type="Proteomes" id="UP000183442"/>
    </source>
</evidence>
<comment type="subcellular location">
    <subcellularLocation>
        <location evidence="6">Cytoplasm</location>
    </subcellularLocation>
</comment>
<name>A0A126QYD9_METOL</name>
<dbReference type="EMBL" id="FOTL01000007">
    <property type="protein sequence ID" value="SFL35361.1"/>
    <property type="molecule type" value="Genomic_DNA"/>
</dbReference>
<evidence type="ECO:0000256" key="3">
    <source>
        <dbReference type="ARBA" id="ARBA00022759"/>
    </source>
</evidence>
<evidence type="ECO:0000256" key="6">
    <source>
        <dbReference type="HAMAP-Rule" id="MF_00722"/>
    </source>
</evidence>
<sequence>MKYKILENPNYEETYDLIEEGLKKKATILLFACCRVSYEGRSLSELDYGERIIMMKPDGCFLIHQDNKVDPVNWQPPKSRPRAYIKDEILFLESHRRSPPERIEVEIKKVHYANYNLIEDYEELERAGYEKDMGDMIWDKPHIIEEGFRPTVREYATEHGFIDILGKDSKGNLMVLELKSRKAGITAVKQIRRYLTDFENKENSEIKAKNGQKQKIRGLLVAPSIGDDALELLEEEGIEFVSVEPPRELKKDKRVTLDSFG</sequence>
<dbReference type="Pfam" id="PF01939">
    <property type="entry name" value="NucS_C"/>
    <property type="match status" value="1"/>
</dbReference>
<feature type="domain" description="Endonuclease NucS C-terminal" evidence="7">
    <location>
        <begin position="130"/>
        <end position="255"/>
    </location>
</feature>
<feature type="domain" description="Endonuclease NucS N-terminal PH-like" evidence="8">
    <location>
        <begin position="25"/>
        <end position="123"/>
    </location>
</feature>
<gene>
    <name evidence="6" type="primary">nucS</name>
    <name evidence="10" type="ORF">SAMN02910297_00660</name>
    <name evidence="9" type="ORF">YLM1_0267</name>
</gene>
<keyword evidence="11" id="KW-1185">Reference proteome</keyword>
<dbReference type="PATRIC" id="fig|294671.3.peg.268"/>
<evidence type="ECO:0000313" key="11">
    <source>
        <dbReference type="Proteomes" id="UP000066376"/>
    </source>
</evidence>